<name>A0A4Q1VEY4_9BRAD</name>
<protein>
    <submittedName>
        <fullName evidence="1">Uncharacterized protein</fullName>
    </submittedName>
</protein>
<dbReference type="AlphaFoldDB" id="A0A4Q1VEY4"/>
<proteinExistence type="predicted"/>
<evidence type="ECO:0000313" key="1">
    <source>
        <dbReference type="EMBL" id="RXT50588.1"/>
    </source>
</evidence>
<accession>A0A4Q1VEY4</accession>
<evidence type="ECO:0000313" key="2">
    <source>
        <dbReference type="Proteomes" id="UP000290819"/>
    </source>
</evidence>
<keyword evidence="2" id="KW-1185">Reference proteome</keyword>
<gene>
    <name evidence="1" type="ORF">B5V03_06240</name>
</gene>
<comment type="caution">
    <text evidence="1">The sequence shown here is derived from an EMBL/GenBank/DDBJ whole genome shotgun (WGS) entry which is preliminary data.</text>
</comment>
<dbReference type="Proteomes" id="UP000290819">
    <property type="component" value="Unassembled WGS sequence"/>
</dbReference>
<dbReference type="EMBL" id="MZXW01000013">
    <property type="protein sequence ID" value="RXT50588.1"/>
    <property type="molecule type" value="Genomic_DNA"/>
</dbReference>
<reference evidence="1 2" key="1">
    <citation type="submission" date="2017-03" db="EMBL/GenBank/DDBJ databases">
        <authorList>
            <person name="Safronova V.I."/>
            <person name="Sazanova A.L."/>
            <person name="Chirak E.R."/>
        </authorList>
    </citation>
    <scope>NUCLEOTIDE SEQUENCE [LARGE SCALE GENOMIC DNA]</scope>
    <source>
        <strain evidence="1 2">Opo-243</strain>
    </source>
</reference>
<sequence>MQHTCWIETVRKFIQKVCERRLVVHRHRAFLMQEVASYDTGATGLSQARRCQLATHRLFARLRFDYSYKKIEGN</sequence>
<organism evidence="1 2">
    <name type="scientific">Bradyrhizobium betae</name>
    <dbReference type="NCBI Taxonomy" id="244734"/>
    <lineage>
        <taxon>Bacteria</taxon>
        <taxon>Pseudomonadati</taxon>
        <taxon>Pseudomonadota</taxon>
        <taxon>Alphaproteobacteria</taxon>
        <taxon>Hyphomicrobiales</taxon>
        <taxon>Nitrobacteraceae</taxon>
        <taxon>Bradyrhizobium</taxon>
    </lineage>
</organism>